<dbReference type="Proteomes" id="UP000783686">
    <property type="component" value="Unassembled WGS sequence"/>
</dbReference>
<dbReference type="InterPro" id="IPR007528">
    <property type="entry name" value="RINT1_Tip20"/>
</dbReference>
<dbReference type="GO" id="GO:0006888">
    <property type="term" value="P:endoplasmic reticulum to Golgi vesicle-mediated transport"/>
    <property type="evidence" value="ECO:0007669"/>
    <property type="project" value="InterPro"/>
</dbReference>
<proteinExistence type="predicted"/>
<dbReference type="Proteomes" id="UP000614601">
    <property type="component" value="Unassembled WGS sequence"/>
</dbReference>
<reference evidence="1" key="1">
    <citation type="submission" date="2020-09" db="EMBL/GenBank/DDBJ databases">
        <authorList>
            <person name="Kikuchi T."/>
        </authorList>
    </citation>
    <scope>NUCLEOTIDE SEQUENCE</scope>
    <source>
        <strain evidence="1">SH1</strain>
    </source>
</reference>
<dbReference type="GO" id="GO:0060628">
    <property type="term" value="P:regulation of ER to Golgi vesicle-mediated transport"/>
    <property type="evidence" value="ECO:0007669"/>
    <property type="project" value="TreeGrafter"/>
</dbReference>
<dbReference type="EMBL" id="CAJFCW020000006">
    <property type="protein sequence ID" value="CAG9123397.1"/>
    <property type="molecule type" value="Genomic_DNA"/>
</dbReference>
<evidence type="ECO:0008006" key="3">
    <source>
        <dbReference type="Google" id="ProtNLM"/>
    </source>
</evidence>
<dbReference type="GO" id="GO:0070939">
    <property type="term" value="C:Dsl1/NZR complex"/>
    <property type="evidence" value="ECO:0007669"/>
    <property type="project" value="InterPro"/>
</dbReference>
<accession>A0A811LHB3</accession>
<dbReference type="PROSITE" id="PS51386">
    <property type="entry name" value="RINT1_TIP20"/>
    <property type="match status" value="1"/>
</dbReference>
<dbReference type="InterPro" id="IPR042042">
    <property type="entry name" value="Tip20p_domB"/>
</dbReference>
<dbReference type="PANTHER" id="PTHR13520">
    <property type="entry name" value="RAD50-INTERACTING PROTEIN 1 RINT-1"/>
    <property type="match status" value="1"/>
</dbReference>
<evidence type="ECO:0000313" key="2">
    <source>
        <dbReference type="Proteomes" id="UP000614601"/>
    </source>
</evidence>
<dbReference type="PANTHER" id="PTHR13520:SF0">
    <property type="entry name" value="RAD50-INTERACTING PROTEIN 1"/>
    <property type="match status" value="1"/>
</dbReference>
<dbReference type="InterPro" id="IPR042044">
    <property type="entry name" value="EXOC6PINT-1/Sec15/Tip20_C_dom2"/>
</dbReference>
<dbReference type="Pfam" id="PF04437">
    <property type="entry name" value="RINT1_TIP1"/>
    <property type="match status" value="1"/>
</dbReference>
<sequence length="725" mass="84964">MSVEISAEEFRNVEEIRVRKRLSALPRDRIYDYFAGVDKILKDLADQRLELEAEELLRLESLKDAYSFCFSSRNELNSIKNQAQELVVDDQNRKEKILKDVKEKAPALMEHIKKLAEMKTRLVELKFAQPFEMEIENIKVALVSRDYELLMSRYESTILESSRVPPPLFQYFESKAESLDIYLLEKLEKDLYQTFEKIRFPFEYSVDFRAVKSELETTIQILRAIFTIVNRNGQKSAKDVLGLVTKAFEERFNFHFWGSNKTNDPAKPEWFFKQTLEWITYNGDYFSIYVQKLCDLWDLPETADELFINCLLKKVMDKVKSLLGKRTFMSNRIYFSHLLDESISFSNEISQLCENGTSLPDVMTLFMDASITDEWIELEKDTLSAGIDDILADSNAYKCRFEEAKDIDKFIVPNFANTFILLMRSMSERYMMITVASIRSRFLKHQLVIIDEFLSRIARIFHEVESPWHDPYPALMNAVWYIGVVLDEWNSEDAFIELGGSDGLQSLARGPFDESADLYRHEWRKRAKHLLTSFRSIIDGKVQVYATQNWFQMNHSKPQDFSPTLSNFFEEIQNRIDWLRDYISEDSRLSLYKLLNFEIWDCLMIEVVSSNSFTYKAAAQMLYDFQSGLIPLLNKAFVPSKRNLSLDSGFRHFNVSMEKRCSEVLNVLQLLALPSPTAILLRDEIQRIPESMVQEKTAPFGISDFNREQLLILFEQRCDMHRIGR</sequence>
<evidence type="ECO:0000313" key="1">
    <source>
        <dbReference type="EMBL" id="CAD5227580.1"/>
    </source>
</evidence>
<protein>
    <recommendedName>
        <fullName evidence="3">RAD50-interacting protein 1</fullName>
    </recommendedName>
</protein>
<name>A0A811LHB3_9BILA</name>
<gene>
    <name evidence="1" type="ORF">BOKJ2_LOCUS12244</name>
</gene>
<dbReference type="GO" id="GO:0006890">
    <property type="term" value="P:retrograde vesicle-mediated transport, Golgi to endoplasmic reticulum"/>
    <property type="evidence" value="ECO:0007669"/>
    <property type="project" value="InterPro"/>
</dbReference>
<dbReference type="EMBL" id="CAJFDH010000006">
    <property type="protein sequence ID" value="CAD5227580.1"/>
    <property type="molecule type" value="Genomic_DNA"/>
</dbReference>
<dbReference type="Gene3D" id="1.20.58.670">
    <property type="entry name" value="Dsl1p vesicle tethering complex, Tip20p subunit, domain D"/>
    <property type="match status" value="1"/>
</dbReference>
<dbReference type="OrthoDB" id="239865at2759"/>
<dbReference type="AlphaFoldDB" id="A0A811LHB3"/>
<dbReference type="Gene3D" id="1.20.58.1420">
    <property type="entry name" value="Dsl1p vesicle tethering complex, Tip20p subunit, domain B"/>
    <property type="match status" value="1"/>
</dbReference>
<organism evidence="1 2">
    <name type="scientific">Bursaphelenchus okinawaensis</name>
    <dbReference type="NCBI Taxonomy" id="465554"/>
    <lineage>
        <taxon>Eukaryota</taxon>
        <taxon>Metazoa</taxon>
        <taxon>Ecdysozoa</taxon>
        <taxon>Nematoda</taxon>
        <taxon>Chromadorea</taxon>
        <taxon>Rhabditida</taxon>
        <taxon>Tylenchina</taxon>
        <taxon>Tylenchomorpha</taxon>
        <taxon>Aphelenchoidea</taxon>
        <taxon>Aphelenchoididae</taxon>
        <taxon>Bursaphelenchus</taxon>
    </lineage>
</organism>
<comment type="caution">
    <text evidence="1">The sequence shown here is derived from an EMBL/GenBank/DDBJ whole genome shotgun (WGS) entry which is preliminary data.</text>
</comment>
<keyword evidence="2" id="KW-1185">Reference proteome</keyword>